<evidence type="ECO:0000256" key="1">
    <source>
        <dbReference type="ARBA" id="ARBA00005820"/>
    </source>
</evidence>
<dbReference type="Pfam" id="PF03704">
    <property type="entry name" value="BTAD"/>
    <property type="match status" value="1"/>
</dbReference>
<evidence type="ECO:0000256" key="4">
    <source>
        <dbReference type="ARBA" id="ARBA00023125"/>
    </source>
</evidence>
<evidence type="ECO:0000313" key="8">
    <source>
        <dbReference type="EMBL" id="KAB7846943.1"/>
    </source>
</evidence>
<dbReference type="AlphaFoldDB" id="A0A5N5W9I0"/>
<evidence type="ECO:0000313" key="9">
    <source>
        <dbReference type="Proteomes" id="UP000327000"/>
    </source>
</evidence>
<dbReference type="RefSeq" id="WP_152263445.1">
    <property type="nucleotide sequence ID" value="NZ_VOKX01000018.1"/>
</dbReference>
<dbReference type="InterPro" id="IPR051677">
    <property type="entry name" value="AfsR-DnrI-RedD_regulator"/>
</dbReference>
<keyword evidence="3" id="KW-0805">Transcription regulation</keyword>
<protein>
    <submittedName>
        <fullName evidence="8">AfsR/SARP family transcriptional regulator</fullName>
    </submittedName>
</protein>
<name>A0A5N5W9I0_STRMB</name>
<dbReference type="PANTHER" id="PTHR35807">
    <property type="entry name" value="TRANSCRIPTIONAL REGULATOR REDD-RELATED"/>
    <property type="match status" value="1"/>
</dbReference>
<dbReference type="InterPro" id="IPR005158">
    <property type="entry name" value="BTAD"/>
</dbReference>
<dbReference type="Gene3D" id="1.10.10.10">
    <property type="entry name" value="Winged helix-like DNA-binding domain superfamily/Winged helix DNA-binding domain"/>
    <property type="match status" value="1"/>
</dbReference>
<dbReference type="EMBL" id="VOKX01000018">
    <property type="protein sequence ID" value="KAB7846943.1"/>
    <property type="molecule type" value="Genomic_DNA"/>
</dbReference>
<keyword evidence="4 6" id="KW-0238">DNA-binding</keyword>
<dbReference type="Pfam" id="PF00486">
    <property type="entry name" value="Trans_reg_C"/>
    <property type="match status" value="1"/>
</dbReference>
<dbReference type="OrthoDB" id="4336084at2"/>
<dbReference type="PROSITE" id="PS51755">
    <property type="entry name" value="OMPR_PHOB"/>
    <property type="match status" value="1"/>
</dbReference>
<evidence type="ECO:0000256" key="3">
    <source>
        <dbReference type="ARBA" id="ARBA00023015"/>
    </source>
</evidence>
<dbReference type="CDD" id="cd15831">
    <property type="entry name" value="BTAD"/>
    <property type="match status" value="1"/>
</dbReference>
<dbReference type="SUPFAM" id="SSF46894">
    <property type="entry name" value="C-terminal effector domain of the bipartite response regulators"/>
    <property type="match status" value="1"/>
</dbReference>
<dbReference type="InterPro" id="IPR011990">
    <property type="entry name" value="TPR-like_helical_dom_sf"/>
</dbReference>
<evidence type="ECO:0000256" key="6">
    <source>
        <dbReference type="PROSITE-ProRule" id="PRU01091"/>
    </source>
</evidence>
<dbReference type="GO" id="GO:0003677">
    <property type="term" value="F:DNA binding"/>
    <property type="evidence" value="ECO:0007669"/>
    <property type="project" value="UniProtKB-UniRule"/>
</dbReference>
<proteinExistence type="inferred from homology"/>
<dbReference type="GO" id="GO:0000160">
    <property type="term" value="P:phosphorelay signal transduction system"/>
    <property type="evidence" value="ECO:0007669"/>
    <property type="project" value="UniProtKB-KW"/>
</dbReference>
<evidence type="ECO:0000256" key="5">
    <source>
        <dbReference type="ARBA" id="ARBA00023163"/>
    </source>
</evidence>
<comment type="similarity">
    <text evidence="1">Belongs to the AfsR/DnrI/RedD regulatory family.</text>
</comment>
<dbReference type="Gene3D" id="1.25.40.10">
    <property type="entry name" value="Tetratricopeptide repeat domain"/>
    <property type="match status" value="1"/>
</dbReference>
<dbReference type="GO" id="GO:0006355">
    <property type="term" value="P:regulation of DNA-templated transcription"/>
    <property type="evidence" value="ECO:0007669"/>
    <property type="project" value="InterPro"/>
</dbReference>
<dbReference type="Proteomes" id="UP000327000">
    <property type="component" value="Unassembled WGS sequence"/>
</dbReference>
<dbReference type="PANTHER" id="PTHR35807:SF1">
    <property type="entry name" value="TRANSCRIPTIONAL REGULATOR REDD"/>
    <property type="match status" value="1"/>
</dbReference>
<gene>
    <name evidence="8" type="ORF">FRZ00_12125</name>
</gene>
<keyword evidence="5" id="KW-0804">Transcription</keyword>
<comment type="caution">
    <text evidence="8">The sequence shown here is derived from an EMBL/GenBank/DDBJ whole genome shotgun (WGS) entry which is preliminary data.</text>
</comment>
<organism evidence="8 9">
    <name type="scientific">Streptomyces mobaraensis</name>
    <name type="common">Streptoverticillium mobaraense</name>
    <dbReference type="NCBI Taxonomy" id="35621"/>
    <lineage>
        <taxon>Bacteria</taxon>
        <taxon>Bacillati</taxon>
        <taxon>Actinomycetota</taxon>
        <taxon>Actinomycetes</taxon>
        <taxon>Kitasatosporales</taxon>
        <taxon>Streptomycetaceae</taxon>
        <taxon>Streptomyces</taxon>
    </lineage>
</organism>
<evidence type="ECO:0000256" key="2">
    <source>
        <dbReference type="ARBA" id="ARBA00023012"/>
    </source>
</evidence>
<accession>A0A5N5W9I0</accession>
<dbReference type="SMART" id="SM01043">
    <property type="entry name" value="BTAD"/>
    <property type="match status" value="1"/>
</dbReference>
<keyword evidence="2" id="KW-0902">Two-component regulatory system</keyword>
<evidence type="ECO:0000259" key="7">
    <source>
        <dbReference type="PROSITE" id="PS51755"/>
    </source>
</evidence>
<dbReference type="SUPFAM" id="SSF48452">
    <property type="entry name" value="TPR-like"/>
    <property type="match status" value="1"/>
</dbReference>
<reference evidence="8 9" key="1">
    <citation type="journal article" date="2019" name="Microb. Cell Fact.">
        <title>Exploring novel herbicidin analogues by transcriptional regulator overexpression and MS/MS molecular networking.</title>
        <authorList>
            <person name="Shi Y."/>
            <person name="Gu R."/>
            <person name="Li Y."/>
            <person name="Wang X."/>
            <person name="Ren W."/>
            <person name="Li X."/>
            <person name="Wang L."/>
            <person name="Xie Y."/>
            <person name="Hong B."/>
        </authorList>
    </citation>
    <scope>NUCLEOTIDE SEQUENCE [LARGE SCALE GENOMIC DNA]</scope>
    <source>
        <strain evidence="8 9">US-43</strain>
    </source>
</reference>
<sequence length="280" mass="30965">MYYAVLGPLRLVVDGEPLSMRSRNLSIILTTLLVRAGSVVTVDDLIREVWTQPPQRARDAIYVNISKLRRTLGDMSQDGVLRSRYPGYVMRPHDGQLDLQVFHRHRVEGHRYMANGDYLAAVHAWKAGLSLCRGTPLGGAHCGTGPILGSFDSWLQQSRAECVELAAWSQLRGGLCHSAISFLTLHLAQYPLNEILHQQLMLAFFLSRHRAQSLGVFQRACRVLADELGVGPSRDLQAVRDIVVTDDVGRAERVLASAVASSVSSLRPSGELWCQPDSVD</sequence>
<dbReference type="InterPro" id="IPR036388">
    <property type="entry name" value="WH-like_DNA-bd_sf"/>
</dbReference>
<dbReference type="InterPro" id="IPR016032">
    <property type="entry name" value="Sig_transdc_resp-reg_C-effctor"/>
</dbReference>
<feature type="DNA-binding region" description="OmpR/PhoB-type" evidence="6">
    <location>
        <begin position="1"/>
        <end position="92"/>
    </location>
</feature>
<keyword evidence="9" id="KW-1185">Reference proteome</keyword>
<dbReference type="SMART" id="SM00862">
    <property type="entry name" value="Trans_reg_C"/>
    <property type="match status" value="1"/>
</dbReference>
<dbReference type="InterPro" id="IPR001867">
    <property type="entry name" value="OmpR/PhoB-type_DNA-bd"/>
</dbReference>
<feature type="domain" description="OmpR/PhoB-type" evidence="7">
    <location>
        <begin position="1"/>
        <end position="92"/>
    </location>
</feature>